<evidence type="ECO:0000313" key="1">
    <source>
        <dbReference type="EMBL" id="GAH91511.1"/>
    </source>
</evidence>
<dbReference type="InterPro" id="IPR012338">
    <property type="entry name" value="Beta-lactam/transpept-like"/>
</dbReference>
<protein>
    <recommendedName>
        <fullName evidence="2">Beta-lactamase-related domain-containing protein</fullName>
    </recommendedName>
</protein>
<feature type="non-terminal residue" evidence="1">
    <location>
        <position position="1"/>
    </location>
</feature>
<accession>X1J9Z3</accession>
<dbReference type="AlphaFoldDB" id="X1J9Z3"/>
<name>X1J9Z3_9ZZZZ</name>
<evidence type="ECO:0008006" key="2">
    <source>
        <dbReference type="Google" id="ProtNLM"/>
    </source>
</evidence>
<dbReference type="Gene3D" id="3.40.710.10">
    <property type="entry name" value="DD-peptidase/beta-lactamase superfamily"/>
    <property type="match status" value="1"/>
</dbReference>
<proteinExistence type="predicted"/>
<dbReference type="SUPFAM" id="SSF56601">
    <property type="entry name" value="beta-lactamase/transpeptidase-like"/>
    <property type="match status" value="1"/>
</dbReference>
<comment type="caution">
    <text evidence="1">The sequence shown here is derived from an EMBL/GenBank/DDBJ whole genome shotgun (WGS) entry which is preliminary data.</text>
</comment>
<dbReference type="EMBL" id="BARU01047898">
    <property type="protein sequence ID" value="GAH91511.1"/>
    <property type="molecule type" value="Genomic_DNA"/>
</dbReference>
<reference evidence="1" key="1">
    <citation type="journal article" date="2014" name="Front. Microbiol.">
        <title>High frequency of phylogenetically diverse reductive dehalogenase-homologous genes in deep subseafloor sedimentary metagenomes.</title>
        <authorList>
            <person name="Kawai M."/>
            <person name="Futagami T."/>
            <person name="Toyoda A."/>
            <person name="Takaki Y."/>
            <person name="Nishi S."/>
            <person name="Hori S."/>
            <person name="Arai W."/>
            <person name="Tsubouchi T."/>
            <person name="Morono Y."/>
            <person name="Uchiyama I."/>
            <person name="Ito T."/>
            <person name="Fujiyama A."/>
            <person name="Inagaki F."/>
            <person name="Takami H."/>
        </authorList>
    </citation>
    <scope>NUCLEOTIDE SEQUENCE</scope>
    <source>
        <strain evidence="1">Expedition CK06-06</strain>
    </source>
</reference>
<sequence>GKLFTSVLIGILVEKGKISYENTITQYFNDDLLSNLHVYKGNDYTNHITYIKISYRVLAFYHRFRIMEQV</sequence>
<organism evidence="1">
    <name type="scientific">marine sediment metagenome</name>
    <dbReference type="NCBI Taxonomy" id="412755"/>
    <lineage>
        <taxon>unclassified sequences</taxon>
        <taxon>metagenomes</taxon>
        <taxon>ecological metagenomes</taxon>
    </lineage>
</organism>
<gene>
    <name evidence="1" type="ORF">S03H2_71511</name>
</gene>